<reference evidence="1 2" key="1">
    <citation type="submission" date="2016-01" db="EMBL/GenBank/DDBJ databases">
        <title>Genome sequence of Clostridium neopropionicum X4, DSM-3847.</title>
        <authorList>
            <person name="Poehlein A."/>
            <person name="Beck M.H."/>
            <person name="Bengelsdorf F.R."/>
            <person name="Daniel R."/>
            <person name="Duerre P."/>
        </authorList>
    </citation>
    <scope>NUCLEOTIDE SEQUENCE [LARGE SCALE GENOMIC DNA]</scope>
    <source>
        <strain evidence="1 2">DSM-3847</strain>
    </source>
</reference>
<accession>A0A136WGS6</accession>
<gene>
    <name evidence="1" type="ORF">CLNEO_09840</name>
</gene>
<dbReference type="STRING" id="36847.CLNEO_09840"/>
<protein>
    <submittedName>
        <fullName evidence="1">Uncharacterized protein</fullName>
    </submittedName>
</protein>
<name>A0A136WGS6_9FIRM</name>
<comment type="caution">
    <text evidence="1">The sequence shown here is derived from an EMBL/GenBank/DDBJ whole genome shotgun (WGS) entry which is preliminary data.</text>
</comment>
<proteinExistence type="predicted"/>
<sequence length="30" mass="3755">MRKDYFAKIVKYVKNVYNIEGEFRNLKMKE</sequence>
<keyword evidence="2" id="KW-1185">Reference proteome</keyword>
<organism evidence="1 2">
    <name type="scientific">Anaerotignum neopropionicum</name>
    <dbReference type="NCBI Taxonomy" id="36847"/>
    <lineage>
        <taxon>Bacteria</taxon>
        <taxon>Bacillati</taxon>
        <taxon>Bacillota</taxon>
        <taxon>Clostridia</taxon>
        <taxon>Lachnospirales</taxon>
        <taxon>Anaerotignaceae</taxon>
        <taxon>Anaerotignum</taxon>
    </lineage>
</organism>
<dbReference type="EMBL" id="LRVM01000002">
    <property type="protein sequence ID" value="KXL53758.1"/>
    <property type="molecule type" value="Genomic_DNA"/>
</dbReference>
<dbReference type="Proteomes" id="UP000070539">
    <property type="component" value="Unassembled WGS sequence"/>
</dbReference>
<dbReference type="AlphaFoldDB" id="A0A136WGS6"/>
<evidence type="ECO:0000313" key="2">
    <source>
        <dbReference type="Proteomes" id="UP000070539"/>
    </source>
</evidence>
<evidence type="ECO:0000313" key="1">
    <source>
        <dbReference type="EMBL" id="KXL53758.1"/>
    </source>
</evidence>